<evidence type="ECO:0000313" key="3">
    <source>
        <dbReference type="EMBL" id="THU72972.1"/>
    </source>
</evidence>
<dbReference type="PRINTS" id="PR00382">
    <property type="entry name" value="LIPIDTRNSFER"/>
</dbReference>
<dbReference type="InterPro" id="IPR000528">
    <property type="entry name" value="Plant_nsLTP"/>
</dbReference>
<evidence type="ECO:0000256" key="1">
    <source>
        <dbReference type="RuleBase" id="RU000628"/>
    </source>
</evidence>
<dbReference type="GO" id="GO:0008289">
    <property type="term" value="F:lipid binding"/>
    <property type="evidence" value="ECO:0007669"/>
    <property type="project" value="UniProtKB-KW"/>
</dbReference>
<name>A0A4S8KCS2_MUSBA</name>
<comment type="similarity">
    <text evidence="1">Belongs to the plant LTP family.</text>
</comment>
<sequence>MAARRFVYRDVIPCPGCLLGGPITHRCCSGIKSLVAAARTTHDRRTACGCIETATAVLSGIDFVRVGQLPGRCGVSLPYKISPNVDCKSKEQGLLYVSDLWAQGLLYICTHNDTERPSVGPAIHEADTR</sequence>
<reference evidence="3 4" key="1">
    <citation type="journal article" date="2019" name="Nat. Plants">
        <title>Genome sequencing of Musa balbisiana reveals subgenome evolution and function divergence in polyploid bananas.</title>
        <authorList>
            <person name="Yao X."/>
        </authorList>
    </citation>
    <scope>NUCLEOTIDE SEQUENCE [LARGE SCALE GENOMIC DNA]</scope>
    <source>
        <strain evidence="4">cv. DH-PKW</strain>
        <tissue evidence="3">Leaves</tissue>
    </source>
</reference>
<dbReference type="GO" id="GO:0006869">
    <property type="term" value="P:lipid transport"/>
    <property type="evidence" value="ECO:0007669"/>
    <property type="project" value="InterPro"/>
</dbReference>
<gene>
    <name evidence="3" type="ORF">C4D60_Mb04t17860</name>
</gene>
<protein>
    <recommendedName>
        <fullName evidence="1">Non-specific lipid-transfer protein</fullName>
    </recommendedName>
</protein>
<keyword evidence="4" id="KW-1185">Reference proteome</keyword>
<comment type="caution">
    <text evidence="3">The sequence shown here is derived from an EMBL/GenBank/DDBJ whole genome shotgun (WGS) entry which is preliminary data.</text>
</comment>
<comment type="function">
    <text evidence="1">Plant non-specific lipid-transfer proteins transfer phospholipids as well as galactolipids across membranes. May play a role in wax or cutin deposition in the cell walls of expanding epidermal cells and certain secretory tissues.</text>
</comment>
<dbReference type="CDD" id="cd01960">
    <property type="entry name" value="nsLTP1"/>
    <property type="match status" value="1"/>
</dbReference>
<feature type="domain" description="Bifunctional inhibitor/plant lipid transfer protein/seed storage helical" evidence="2">
    <location>
        <begin position="7"/>
        <end position="87"/>
    </location>
</feature>
<accession>A0A4S8KCS2</accession>
<keyword evidence="1" id="KW-0446">Lipid-binding</keyword>
<dbReference type="SMART" id="SM00499">
    <property type="entry name" value="AAI"/>
    <property type="match status" value="1"/>
</dbReference>
<proteinExistence type="inferred from homology"/>
<dbReference type="AlphaFoldDB" id="A0A4S8KCS2"/>
<dbReference type="InterPro" id="IPR016140">
    <property type="entry name" value="Bifunc_inhib/LTP/seed_store"/>
</dbReference>
<dbReference type="Proteomes" id="UP000317650">
    <property type="component" value="Chromosome 4"/>
</dbReference>
<dbReference type="Pfam" id="PF00234">
    <property type="entry name" value="Tryp_alpha_amyl"/>
    <property type="match status" value="1"/>
</dbReference>
<organism evidence="3 4">
    <name type="scientific">Musa balbisiana</name>
    <name type="common">Banana</name>
    <dbReference type="NCBI Taxonomy" id="52838"/>
    <lineage>
        <taxon>Eukaryota</taxon>
        <taxon>Viridiplantae</taxon>
        <taxon>Streptophyta</taxon>
        <taxon>Embryophyta</taxon>
        <taxon>Tracheophyta</taxon>
        <taxon>Spermatophyta</taxon>
        <taxon>Magnoliopsida</taxon>
        <taxon>Liliopsida</taxon>
        <taxon>Zingiberales</taxon>
        <taxon>Musaceae</taxon>
        <taxon>Musa</taxon>
    </lineage>
</organism>
<dbReference type="PANTHER" id="PTHR33076">
    <property type="entry name" value="NON-SPECIFIC LIPID-TRANSFER PROTEIN 2-RELATED"/>
    <property type="match status" value="1"/>
</dbReference>
<dbReference type="InterPro" id="IPR036312">
    <property type="entry name" value="Bifun_inhib/LTP/seed_sf"/>
</dbReference>
<evidence type="ECO:0000313" key="4">
    <source>
        <dbReference type="Proteomes" id="UP000317650"/>
    </source>
</evidence>
<evidence type="ECO:0000259" key="2">
    <source>
        <dbReference type="SMART" id="SM00499"/>
    </source>
</evidence>
<dbReference type="SUPFAM" id="SSF47699">
    <property type="entry name" value="Bifunctional inhibitor/lipid-transfer protein/seed storage 2S albumin"/>
    <property type="match status" value="1"/>
</dbReference>
<keyword evidence="1" id="KW-0813">Transport</keyword>
<dbReference type="EMBL" id="PYDT01000001">
    <property type="protein sequence ID" value="THU72972.1"/>
    <property type="molecule type" value="Genomic_DNA"/>
</dbReference>
<dbReference type="STRING" id="52838.A0A4S8KCS2"/>
<dbReference type="Gene3D" id="1.10.110.10">
    <property type="entry name" value="Plant lipid-transfer and hydrophobic proteins"/>
    <property type="match status" value="1"/>
</dbReference>